<evidence type="ECO:0000256" key="1">
    <source>
        <dbReference type="SAM" id="MobiDB-lite"/>
    </source>
</evidence>
<gene>
    <name evidence="3" type="ORF">ARB_04287</name>
</gene>
<feature type="region of interest" description="Disordered" evidence="1">
    <location>
        <begin position="61"/>
        <end position="99"/>
    </location>
</feature>
<accession>D4AJ39</accession>
<dbReference type="eggNOG" id="ENOG502RQ6U">
    <property type="taxonomic scope" value="Eukaryota"/>
</dbReference>
<evidence type="ECO:0000313" key="4">
    <source>
        <dbReference type="Proteomes" id="UP000008866"/>
    </source>
</evidence>
<dbReference type="HOGENOM" id="CLU_1365952_0_0_1"/>
<sequence>MDAGRQITILHLSLLSSTPLLPSAPKISTFFFFFALPPSLSLFFNLLLCYPSGIFFRERQKANTKEPAEKGKQASRQTHPEDRGVTYRQTERTRISAVPPKTNKPNNLFFYYASLHIETSPSLGAYDPQEGIHPASNRQIDSLLHLTFDESRSTYTCTSRTPALRTVIKQHLTIFISSLTPPGNPIEVRAGLLNPTLQLR</sequence>
<comment type="caution">
    <text evidence="3">The sequence shown here is derived from an EMBL/GenBank/DDBJ whole genome shotgun (WGS) entry which is preliminary data.</text>
</comment>
<feature type="transmembrane region" description="Helical" evidence="2">
    <location>
        <begin position="30"/>
        <end position="50"/>
    </location>
</feature>
<dbReference type="EMBL" id="ABSU01000001">
    <property type="protein sequence ID" value="EFE36762.1"/>
    <property type="molecule type" value="Genomic_DNA"/>
</dbReference>
<keyword evidence="2" id="KW-1133">Transmembrane helix</keyword>
<proteinExistence type="predicted"/>
<dbReference type="AlphaFoldDB" id="D4AJ39"/>
<evidence type="ECO:0000256" key="2">
    <source>
        <dbReference type="SAM" id="Phobius"/>
    </source>
</evidence>
<keyword evidence="4" id="KW-1185">Reference proteome</keyword>
<protein>
    <submittedName>
        <fullName evidence="3">Uncharacterized protein</fullName>
    </submittedName>
</protein>
<dbReference type="GeneID" id="9524516"/>
<reference evidence="4" key="1">
    <citation type="journal article" date="2011" name="Genome Biol.">
        <title>Comparative and functional genomics provide insights into the pathogenicity of dermatophytic fungi.</title>
        <authorList>
            <person name="Burmester A."/>
            <person name="Shelest E."/>
            <person name="Gloeckner G."/>
            <person name="Heddergott C."/>
            <person name="Schindler S."/>
            <person name="Staib P."/>
            <person name="Heidel A."/>
            <person name="Felder M."/>
            <person name="Petzold A."/>
            <person name="Szafranski K."/>
            <person name="Feuermann M."/>
            <person name="Pedruzzi I."/>
            <person name="Priebe S."/>
            <person name="Groth M."/>
            <person name="Winkler R."/>
            <person name="Li W."/>
            <person name="Kniemeyer O."/>
            <person name="Schroeckh V."/>
            <person name="Hertweck C."/>
            <person name="Hube B."/>
            <person name="White T.C."/>
            <person name="Platzer M."/>
            <person name="Guthke R."/>
            <person name="Heitman J."/>
            <person name="Woestemeyer J."/>
            <person name="Zipfel P.F."/>
            <person name="Monod M."/>
            <person name="Brakhage A.A."/>
        </authorList>
    </citation>
    <scope>NUCLEOTIDE SEQUENCE [LARGE SCALE GENOMIC DNA]</scope>
    <source>
        <strain evidence="4">ATCC MYA-4681 / CBS 112371</strain>
    </source>
</reference>
<name>D4AJ39_ARTBC</name>
<dbReference type="Proteomes" id="UP000008866">
    <property type="component" value="Unassembled WGS sequence"/>
</dbReference>
<keyword evidence="2" id="KW-0472">Membrane</keyword>
<keyword evidence="2" id="KW-0812">Transmembrane</keyword>
<organism evidence="3 4">
    <name type="scientific">Arthroderma benhamiae (strain ATCC MYA-4681 / CBS 112371)</name>
    <name type="common">Trichophyton mentagrophytes</name>
    <dbReference type="NCBI Taxonomy" id="663331"/>
    <lineage>
        <taxon>Eukaryota</taxon>
        <taxon>Fungi</taxon>
        <taxon>Dikarya</taxon>
        <taxon>Ascomycota</taxon>
        <taxon>Pezizomycotina</taxon>
        <taxon>Eurotiomycetes</taxon>
        <taxon>Eurotiomycetidae</taxon>
        <taxon>Onygenales</taxon>
        <taxon>Arthrodermataceae</taxon>
        <taxon>Trichophyton</taxon>
    </lineage>
</organism>
<feature type="compositionally biased region" description="Basic and acidic residues" evidence="1">
    <location>
        <begin position="61"/>
        <end position="94"/>
    </location>
</feature>
<evidence type="ECO:0000313" key="3">
    <source>
        <dbReference type="EMBL" id="EFE36762.1"/>
    </source>
</evidence>
<dbReference type="RefSeq" id="XP_003017407.1">
    <property type="nucleotide sequence ID" value="XM_003017361.1"/>
</dbReference>
<dbReference type="KEGG" id="abe:ARB_04287"/>